<proteinExistence type="predicted"/>
<dbReference type="RefSeq" id="WP_078485807.1">
    <property type="nucleotide sequence ID" value="NZ_MPRJ01000007.1"/>
</dbReference>
<dbReference type="SMART" id="SM00460">
    <property type="entry name" value="TGc"/>
    <property type="match status" value="1"/>
</dbReference>
<feature type="domain" description="Transglutaminase-like" evidence="2">
    <location>
        <begin position="400"/>
        <end position="471"/>
    </location>
</feature>
<organism evidence="3 4">
    <name type="scientific">Solemya velesiana gill symbiont</name>
    <dbReference type="NCBI Taxonomy" id="1918948"/>
    <lineage>
        <taxon>Bacteria</taxon>
        <taxon>Pseudomonadati</taxon>
        <taxon>Pseudomonadota</taxon>
        <taxon>Gammaproteobacteria</taxon>
        <taxon>sulfur-oxidizing symbionts</taxon>
    </lineage>
</organism>
<feature type="transmembrane region" description="Helical" evidence="1">
    <location>
        <begin position="131"/>
        <end position="147"/>
    </location>
</feature>
<feature type="transmembrane region" description="Helical" evidence="1">
    <location>
        <begin position="167"/>
        <end position="186"/>
    </location>
</feature>
<dbReference type="InterPro" id="IPR021878">
    <property type="entry name" value="TgpA_N"/>
</dbReference>
<protein>
    <recommendedName>
        <fullName evidence="2">Transglutaminase-like domain-containing protein</fullName>
    </recommendedName>
</protein>
<dbReference type="InterPro" id="IPR002931">
    <property type="entry name" value="Transglutaminase-like"/>
</dbReference>
<dbReference type="Pfam" id="PF11992">
    <property type="entry name" value="TgpA_N"/>
    <property type="match status" value="1"/>
</dbReference>
<keyword evidence="1" id="KW-0472">Membrane</keyword>
<dbReference type="SUPFAM" id="SSF54001">
    <property type="entry name" value="Cysteine proteinases"/>
    <property type="match status" value="1"/>
</dbReference>
<dbReference type="InterPro" id="IPR025403">
    <property type="entry name" value="TgpA-like_C"/>
</dbReference>
<evidence type="ECO:0000259" key="2">
    <source>
        <dbReference type="SMART" id="SM00460"/>
    </source>
</evidence>
<keyword evidence="4" id="KW-1185">Reference proteome</keyword>
<dbReference type="PANTHER" id="PTHR42736:SF1">
    <property type="entry name" value="PROTEIN-GLUTAMINE GAMMA-GLUTAMYLTRANSFERASE"/>
    <property type="match status" value="1"/>
</dbReference>
<dbReference type="InterPro" id="IPR052901">
    <property type="entry name" value="Bact_TGase-like"/>
</dbReference>
<dbReference type="Proteomes" id="UP000190896">
    <property type="component" value="Unassembled WGS sequence"/>
</dbReference>
<feature type="transmembrane region" description="Helical" evidence="1">
    <location>
        <begin position="61"/>
        <end position="80"/>
    </location>
</feature>
<accession>A0A1T2KXH5</accession>
<dbReference type="EMBL" id="MPRJ01000007">
    <property type="protein sequence ID" value="OOZ37559.1"/>
    <property type="molecule type" value="Genomic_DNA"/>
</dbReference>
<evidence type="ECO:0000256" key="1">
    <source>
        <dbReference type="SAM" id="Phobius"/>
    </source>
</evidence>
<keyword evidence="1" id="KW-0812">Transmembrane</keyword>
<reference evidence="3 4" key="1">
    <citation type="submission" date="2016-11" db="EMBL/GenBank/DDBJ databases">
        <title>Mixed transmission modes and dynamic genome evolution in an obligate animal-bacterial symbiosis.</title>
        <authorList>
            <person name="Russell S.L."/>
            <person name="Corbett-Detig R.B."/>
            <person name="Cavanaugh C.M."/>
        </authorList>
    </citation>
    <scope>NUCLEOTIDE SEQUENCE [LARGE SCALE GENOMIC DNA]</scope>
    <source>
        <strain evidence="3">Se-Cadez</strain>
    </source>
</reference>
<evidence type="ECO:0000313" key="4">
    <source>
        <dbReference type="Proteomes" id="UP000190896"/>
    </source>
</evidence>
<name>A0A1T2KXH5_9GAMM</name>
<feature type="transmembrane region" description="Helical" evidence="1">
    <location>
        <begin position="553"/>
        <end position="573"/>
    </location>
</feature>
<dbReference type="InterPro" id="IPR038765">
    <property type="entry name" value="Papain-like_cys_pep_sf"/>
</dbReference>
<sequence>MRKPLEAPLNNRELTALIILLIMTMAPHVLHLNGWISGFFIAAVFLRLVALKTPKALPGRFLLFLLTAGGLTNVLAHYPLLMGKEAGVALLTSMMGLKLLELKTRRDLFITVFLAFFTLVTLFLFRQEIALVGYVLLVAWGLGAVLVEASRSEHSANLLVPLRKSGIMLLQAVPVMIVLFVFFPRFTGPLWNLGFDSRAATAGLSDRISPGSISKLILSEEVAFRVNFEDKIPPNSNLYWRGPVLWQTDGFYWNEGPQQRPRKLKLQVAGEPVAHTVTLEPTHRRWLFALDLPQKRPPNSIHMPDFQLLNLKPLDQRIRYSLTSWTEYNTGPLQEDELQRGLQLPPNITPRMEELVAGWKAEAEGPVEIVETALKFFREQPFFYTLIPPLTLDNPADEFLFETRRGFCEHYATSFTLLMRLVGIPTRVVTGYQGGELNPMGGYLVVRQADAHAWSEVWLAGSGWVRIDPTAAVAPQRIDRSFNPNIDRSFDIGEPIKFNLKESDLVKRLVNQLRWGWDSINSSWHNWVLGYTMERQGSLMAMLGFSFLRGYKLALGMVLITATVVFGLAILLWNQTIIKTDPIQKAFLRYCKKLSRIGIVRNPWEGPRDLATRVIKLRPDLATDVARITSLYIAMRYGNEGGQQKLRRLQMQVQAFRPSRRPAG</sequence>
<feature type="transmembrane region" description="Helical" evidence="1">
    <location>
        <begin position="108"/>
        <end position="125"/>
    </location>
</feature>
<dbReference type="Pfam" id="PF01841">
    <property type="entry name" value="Transglut_core"/>
    <property type="match status" value="1"/>
</dbReference>
<dbReference type="PANTHER" id="PTHR42736">
    <property type="entry name" value="PROTEIN-GLUTAMINE GAMMA-GLUTAMYLTRANSFERASE"/>
    <property type="match status" value="1"/>
</dbReference>
<comment type="caution">
    <text evidence="3">The sequence shown here is derived from an EMBL/GenBank/DDBJ whole genome shotgun (WGS) entry which is preliminary data.</text>
</comment>
<gene>
    <name evidence="3" type="ORF">BOW51_01735</name>
</gene>
<dbReference type="OrthoDB" id="9804872at2"/>
<dbReference type="Gene3D" id="3.10.620.30">
    <property type="match status" value="1"/>
</dbReference>
<dbReference type="AlphaFoldDB" id="A0A1T2KXH5"/>
<evidence type="ECO:0000313" key="3">
    <source>
        <dbReference type="EMBL" id="OOZ37559.1"/>
    </source>
</evidence>
<dbReference type="Pfam" id="PF13559">
    <property type="entry name" value="DUF4129"/>
    <property type="match status" value="1"/>
</dbReference>
<feature type="transmembrane region" description="Helical" evidence="1">
    <location>
        <begin position="32"/>
        <end position="49"/>
    </location>
</feature>
<keyword evidence="1" id="KW-1133">Transmembrane helix</keyword>